<keyword evidence="3 6" id="KW-0812">Transmembrane</keyword>
<feature type="transmembrane region" description="Helical" evidence="6">
    <location>
        <begin position="351"/>
        <end position="371"/>
    </location>
</feature>
<evidence type="ECO:0000313" key="8">
    <source>
        <dbReference type="EMBL" id="SAK63817.1"/>
    </source>
</evidence>
<evidence type="ECO:0000256" key="4">
    <source>
        <dbReference type="ARBA" id="ARBA00022989"/>
    </source>
</evidence>
<dbReference type="InterPro" id="IPR036259">
    <property type="entry name" value="MFS_trans_sf"/>
</dbReference>
<keyword evidence="5 6" id="KW-0472">Membrane</keyword>
<keyword evidence="2" id="KW-0813">Transport</keyword>
<accession>A0A158B3D9</accession>
<feature type="transmembrane region" description="Helical" evidence="6">
    <location>
        <begin position="127"/>
        <end position="147"/>
    </location>
</feature>
<dbReference type="GO" id="GO:0016020">
    <property type="term" value="C:membrane"/>
    <property type="evidence" value="ECO:0007669"/>
    <property type="project" value="UniProtKB-SubCell"/>
</dbReference>
<comment type="caution">
    <text evidence="8">The sequence shown here is derived from an EMBL/GenBank/DDBJ whole genome shotgun (WGS) entry which is preliminary data.</text>
</comment>
<dbReference type="OrthoDB" id="5441967at2"/>
<dbReference type="PANTHER" id="PTHR43791:SF36">
    <property type="entry name" value="TRANSPORTER, PUTATIVE (AFU_ORTHOLOGUE AFUA_6G08340)-RELATED"/>
    <property type="match status" value="1"/>
</dbReference>
<evidence type="ECO:0000256" key="3">
    <source>
        <dbReference type="ARBA" id="ARBA00022692"/>
    </source>
</evidence>
<evidence type="ECO:0000256" key="5">
    <source>
        <dbReference type="ARBA" id="ARBA00023136"/>
    </source>
</evidence>
<dbReference type="InterPro" id="IPR011701">
    <property type="entry name" value="MFS"/>
</dbReference>
<dbReference type="SUPFAM" id="SSF103473">
    <property type="entry name" value="MFS general substrate transporter"/>
    <property type="match status" value="1"/>
</dbReference>
<keyword evidence="4 6" id="KW-1133">Transmembrane helix</keyword>
<evidence type="ECO:0000313" key="9">
    <source>
        <dbReference type="Proteomes" id="UP000054870"/>
    </source>
</evidence>
<dbReference type="PROSITE" id="PS50850">
    <property type="entry name" value="MFS"/>
    <property type="match status" value="1"/>
</dbReference>
<dbReference type="FunFam" id="1.20.1250.20:FF:000018">
    <property type="entry name" value="MFS transporter permease"/>
    <property type="match status" value="1"/>
</dbReference>
<dbReference type="AlphaFoldDB" id="A0A158B3D9"/>
<keyword evidence="9" id="KW-1185">Reference proteome</keyword>
<evidence type="ECO:0000259" key="7">
    <source>
        <dbReference type="PROSITE" id="PS50850"/>
    </source>
</evidence>
<protein>
    <submittedName>
        <fullName evidence="8">D-galactonate transporter</fullName>
    </submittedName>
</protein>
<feature type="transmembrane region" description="Helical" evidence="6">
    <location>
        <begin position="293"/>
        <end position="314"/>
    </location>
</feature>
<feature type="transmembrane region" description="Helical" evidence="6">
    <location>
        <begin position="101"/>
        <end position="121"/>
    </location>
</feature>
<dbReference type="Gene3D" id="1.20.1250.20">
    <property type="entry name" value="MFS general substrate transporter like domains"/>
    <property type="match status" value="2"/>
</dbReference>
<feature type="transmembrane region" description="Helical" evidence="6">
    <location>
        <begin position="414"/>
        <end position="437"/>
    </location>
</feature>
<sequence>MAKSTVTQFMSESEAADARIEATYHKVTWRLMSFIFVCWVLNYLDRVNVSFAQLHLKQDLGLSDAAYGLGVSLFFIGYILLEVPSTLWLKKIGARLTVSRIMVLWGGISTAMAFMTTPMQFYIARILLGAAEAGFWPGIILYLTYWYPGARRARITSRFLLAIAAAGIIGGPLSGWILHNFVDVLGYKNWQWLFFLEGLPALLMGIVAFFYLVDRPQDARWLDDEQKKIILDALAADRAEKKPAKHTRHQLLVALKDPRVYILAAGWGTVPLCGTILNYWTPTIIRQAGVSDVLNVGLLSALPYIIGALGMFAVARSSDVTLERRWHFFLCTAVGALGGFLLPVLSGNTAAAIICLGMISISYFGAAAIIWSIPPAYLSDDAAAAGIGAISSLGQVGAFCGPIALGWIKTMTGSLAIGLSAIAAIVLLGGLAVLIGVPANTLREHAEKHS</sequence>
<dbReference type="Proteomes" id="UP000054870">
    <property type="component" value="Unassembled WGS sequence"/>
</dbReference>
<feature type="transmembrane region" description="Helical" evidence="6">
    <location>
        <begin position="326"/>
        <end position="345"/>
    </location>
</feature>
<organism evidence="8 9">
    <name type="scientific">Caballeronia catudaia</name>
    <dbReference type="NCBI Taxonomy" id="1777136"/>
    <lineage>
        <taxon>Bacteria</taxon>
        <taxon>Pseudomonadati</taxon>
        <taxon>Pseudomonadota</taxon>
        <taxon>Betaproteobacteria</taxon>
        <taxon>Burkholderiales</taxon>
        <taxon>Burkholderiaceae</taxon>
        <taxon>Caballeronia</taxon>
    </lineage>
</organism>
<feature type="transmembrane region" description="Helical" evidence="6">
    <location>
        <begin position="159"/>
        <end position="178"/>
    </location>
</feature>
<feature type="transmembrane region" description="Helical" evidence="6">
    <location>
        <begin position="65"/>
        <end position="89"/>
    </location>
</feature>
<evidence type="ECO:0000256" key="2">
    <source>
        <dbReference type="ARBA" id="ARBA00022448"/>
    </source>
</evidence>
<dbReference type="Pfam" id="PF07690">
    <property type="entry name" value="MFS_1"/>
    <property type="match status" value="1"/>
</dbReference>
<dbReference type="NCBIfam" id="TIGR00893">
    <property type="entry name" value="2A0114"/>
    <property type="match status" value="1"/>
</dbReference>
<proteinExistence type="predicted"/>
<feature type="transmembrane region" description="Helical" evidence="6">
    <location>
        <begin position="383"/>
        <end position="408"/>
    </location>
</feature>
<dbReference type="EMBL" id="FCOF02000011">
    <property type="protein sequence ID" value="SAK63817.1"/>
    <property type="molecule type" value="Genomic_DNA"/>
</dbReference>
<reference evidence="8" key="1">
    <citation type="submission" date="2016-01" db="EMBL/GenBank/DDBJ databases">
        <authorList>
            <person name="Peeters C."/>
        </authorList>
    </citation>
    <scope>NUCLEOTIDE SEQUENCE [LARGE SCALE GENOMIC DNA]</scope>
    <source>
        <strain evidence="8">LMG 29318</strain>
    </source>
</reference>
<name>A0A158B3D9_9BURK</name>
<evidence type="ECO:0000256" key="6">
    <source>
        <dbReference type="SAM" id="Phobius"/>
    </source>
</evidence>
<gene>
    <name evidence="8" type="ORF">AWB75_02855</name>
</gene>
<feature type="transmembrane region" description="Helical" evidence="6">
    <location>
        <begin position="190"/>
        <end position="213"/>
    </location>
</feature>
<comment type="subcellular location">
    <subcellularLocation>
        <location evidence="1">Membrane</location>
        <topology evidence="1">Multi-pass membrane protein</topology>
    </subcellularLocation>
</comment>
<dbReference type="InterPro" id="IPR020846">
    <property type="entry name" value="MFS_dom"/>
</dbReference>
<feature type="domain" description="Major facilitator superfamily (MFS) profile" evidence="7">
    <location>
        <begin position="31"/>
        <end position="441"/>
    </location>
</feature>
<feature type="transmembrane region" description="Helical" evidence="6">
    <location>
        <begin position="27"/>
        <end position="45"/>
    </location>
</feature>
<dbReference type="PANTHER" id="PTHR43791">
    <property type="entry name" value="PERMEASE-RELATED"/>
    <property type="match status" value="1"/>
</dbReference>
<dbReference type="GO" id="GO:0022857">
    <property type="term" value="F:transmembrane transporter activity"/>
    <property type="evidence" value="ECO:0007669"/>
    <property type="project" value="InterPro"/>
</dbReference>
<evidence type="ECO:0000256" key="1">
    <source>
        <dbReference type="ARBA" id="ARBA00004141"/>
    </source>
</evidence>
<dbReference type="CDD" id="cd17319">
    <property type="entry name" value="MFS_ExuT_GudP_like"/>
    <property type="match status" value="1"/>
</dbReference>